<dbReference type="AlphaFoldDB" id="A0A1B7WUY1"/>
<evidence type="ECO:0000256" key="1">
    <source>
        <dbReference type="SAM" id="MobiDB-lite"/>
    </source>
</evidence>
<accession>A0A1B7WUY1</accession>
<protein>
    <submittedName>
        <fullName evidence="2">Uncharacterized protein</fullName>
    </submittedName>
</protein>
<sequence>MAFDSPLVTGSRGITPADLIFACQVCAEEQLGDIGWRDRLRIVILSHHPAKFERLLEAFAGYILVQDWPKFWEQTKTKSGGGDKGVPWPLSIVANLIASGIPEQRAWEMPECQAIWLNSALAIRKGADVAIMSPEEEAFMAEEEAKEAAAAASNPAKESTP</sequence>
<evidence type="ECO:0000313" key="3">
    <source>
        <dbReference type="Proteomes" id="UP000092093"/>
    </source>
</evidence>
<feature type="region of interest" description="Disordered" evidence="1">
    <location>
        <begin position="142"/>
        <end position="161"/>
    </location>
</feature>
<organism evidence="2 3">
    <name type="scientific">Aphanizomenon flos-aquae WA102</name>
    <dbReference type="NCBI Taxonomy" id="1710896"/>
    <lineage>
        <taxon>Bacteria</taxon>
        <taxon>Bacillati</taxon>
        <taxon>Cyanobacteriota</taxon>
        <taxon>Cyanophyceae</taxon>
        <taxon>Nostocales</taxon>
        <taxon>Aphanizomenonaceae</taxon>
        <taxon>Aphanizomenon</taxon>
    </lineage>
</organism>
<comment type="caution">
    <text evidence="2">The sequence shown here is derived from an EMBL/GenBank/DDBJ whole genome shotgun (WGS) entry which is preliminary data.</text>
</comment>
<proteinExistence type="predicted"/>
<gene>
    <name evidence="2" type="ORF">AN484_22050</name>
</gene>
<dbReference type="EMBL" id="LJOW01000167">
    <property type="protein sequence ID" value="OBQ40850.1"/>
    <property type="molecule type" value="Genomic_DNA"/>
</dbReference>
<name>A0A1B7WUY1_APHFL</name>
<evidence type="ECO:0000313" key="2">
    <source>
        <dbReference type="EMBL" id="OBQ40850.1"/>
    </source>
</evidence>
<feature type="compositionally biased region" description="Low complexity" evidence="1">
    <location>
        <begin position="148"/>
        <end position="161"/>
    </location>
</feature>
<dbReference type="Proteomes" id="UP000092093">
    <property type="component" value="Unassembled WGS sequence"/>
</dbReference>
<reference evidence="2 3" key="1">
    <citation type="submission" date="2015-09" db="EMBL/GenBank/DDBJ databases">
        <title>Aphanizomenon flos-aquae WA102.</title>
        <authorList>
            <person name="Driscoll C."/>
        </authorList>
    </citation>
    <scope>NUCLEOTIDE SEQUENCE [LARGE SCALE GENOMIC DNA]</scope>
    <source>
        <strain evidence="2">WA102</strain>
    </source>
</reference>